<dbReference type="Gene3D" id="3.40.720.10">
    <property type="entry name" value="Alkaline Phosphatase, subunit A"/>
    <property type="match status" value="1"/>
</dbReference>
<dbReference type="OrthoDB" id="237120at2"/>
<dbReference type="GO" id="GO:0046872">
    <property type="term" value="F:metal ion binding"/>
    <property type="evidence" value="ECO:0007669"/>
    <property type="project" value="UniProtKB-KW"/>
</dbReference>
<evidence type="ECO:0000256" key="2">
    <source>
        <dbReference type="ARBA" id="ARBA00022723"/>
    </source>
</evidence>
<dbReference type="PANTHER" id="PTHR42693">
    <property type="entry name" value="ARYLSULFATASE FAMILY MEMBER"/>
    <property type="match status" value="1"/>
</dbReference>
<dbReference type="AlphaFoldDB" id="A0A518BWX8"/>
<evidence type="ECO:0000313" key="7">
    <source>
        <dbReference type="Proteomes" id="UP000320386"/>
    </source>
</evidence>
<protein>
    <submittedName>
        <fullName evidence="6">Arylsulfatase</fullName>
        <ecNumber evidence="6">3.1.6.1</ecNumber>
    </submittedName>
</protein>
<dbReference type="InterPro" id="IPR017850">
    <property type="entry name" value="Alkaline_phosphatase_core_sf"/>
</dbReference>
<keyword evidence="4" id="KW-0106">Calcium</keyword>
<name>A0A518BWX8_9BACT</name>
<dbReference type="EMBL" id="CP036280">
    <property type="protein sequence ID" value="QDU71475.1"/>
    <property type="molecule type" value="Genomic_DNA"/>
</dbReference>
<dbReference type="Proteomes" id="UP000320386">
    <property type="component" value="Chromosome"/>
</dbReference>
<dbReference type="RefSeq" id="WP_145445622.1">
    <property type="nucleotide sequence ID" value="NZ_CP036280.1"/>
</dbReference>
<reference evidence="6 7" key="1">
    <citation type="submission" date="2019-02" db="EMBL/GenBank/DDBJ databases">
        <title>Deep-cultivation of Planctomycetes and their phenomic and genomic characterization uncovers novel biology.</title>
        <authorList>
            <person name="Wiegand S."/>
            <person name="Jogler M."/>
            <person name="Boedeker C."/>
            <person name="Pinto D."/>
            <person name="Vollmers J."/>
            <person name="Rivas-Marin E."/>
            <person name="Kohn T."/>
            <person name="Peeters S.H."/>
            <person name="Heuer A."/>
            <person name="Rast P."/>
            <person name="Oberbeckmann S."/>
            <person name="Bunk B."/>
            <person name="Jeske O."/>
            <person name="Meyerdierks A."/>
            <person name="Storesund J.E."/>
            <person name="Kallscheuer N."/>
            <person name="Luecker S."/>
            <person name="Lage O.M."/>
            <person name="Pohl T."/>
            <person name="Merkel B.J."/>
            <person name="Hornburger P."/>
            <person name="Mueller R.-W."/>
            <person name="Bruemmer F."/>
            <person name="Labrenz M."/>
            <person name="Spormann A.M."/>
            <person name="Op den Camp H."/>
            <person name="Overmann J."/>
            <person name="Amann R."/>
            <person name="Jetten M.S.M."/>
            <person name="Mascher T."/>
            <person name="Medema M.H."/>
            <person name="Devos D.P."/>
            <person name="Kaster A.-K."/>
            <person name="Ovreas L."/>
            <person name="Rohde M."/>
            <person name="Galperin M.Y."/>
            <person name="Jogler C."/>
        </authorList>
    </citation>
    <scope>NUCLEOTIDE SEQUENCE [LARGE SCALE GENOMIC DNA]</scope>
    <source>
        <strain evidence="6 7">Pan265</strain>
    </source>
</reference>
<dbReference type="InterPro" id="IPR050738">
    <property type="entry name" value="Sulfatase"/>
</dbReference>
<dbReference type="EC" id="3.1.6.1" evidence="6"/>
<dbReference type="KEGG" id="mcad:Pan265_13250"/>
<dbReference type="PROSITE" id="PS00523">
    <property type="entry name" value="SULFATASE_1"/>
    <property type="match status" value="1"/>
</dbReference>
<dbReference type="PANTHER" id="PTHR42693:SF27">
    <property type="entry name" value="ARYLSULFATASE B [PRECURSOR]"/>
    <property type="match status" value="1"/>
</dbReference>
<dbReference type="Pfam" id="PF00884">
    <property type="entry name" value="Sulfatase"/>
    <property type="match status" value="1"/>
</dbReference>
<comment type="similarity">
    <text evidence="1">Belongs to the sulfatase family.</text>
</comment>
<keyword evidence="3 6" id="KW-0378">Hydrolase</keyword>
<evidence type="ECO:0000256" key="3">
    <source>
        <dbReference type="ARBA" id="ARBA00022801"/>
    </source>
</evidence>
<feature type="domain" description="Sulfatase N-terminal" evidence="5">
    <location>
        <begin position="8"/>
        <end position="343"/>
    </location>
</feature>
<keyword evidence="2" id="KW-0479">Metal-binding</keyword>
<evidence type="ECO:0000313" key="6">
    <source>
        <dbReference type="EMBL" id="QDU71475.1"/>
    </source>
</evidence>
<dbReference type="InterPro" id="IPR024607">
    <property type="entry name" value="Sulfatase_CS"/>
</dbReference>
<dbReference type="GO" id="GO:0004065">
    <property type="term" value="F:arylsulfatase activity"/>
    <property type="evidence" value="ECO:0007669"/>
    <property type="project" value="UniProtKB-EC"/>
</dbReference>
<evidence type="ECO:0000256" key="1">
    <source>
        <dbReference type="ARBA" id="ARBA00008779"/>
    </source>
</evidence>
<keyword evidence="7" id="KW-1185">Reference proteome</keyword>
<gene>
    <name evidence="6" type="ORF">Pan265_13250</name>
</gene>
<proteinExistence type="inferred from homology"/>
<evidence type="ECO:0000259" key="5">
    <source>
        <dbReference type="Pfam" id="PF00884"/>
    </source>
</evidence>
<evidence type="ECO:0000256" key="4">
    <source>
        <dbReference type="ARBA" id="ARBA00022837"/>
    </source>
</evidence>
<sequence length="503" mass="57373">MSKPVQAIVIMTDTQRKDMFGCYRDTGLRTPNVDRLASQGVRFENAYCCSPVCGPARSALFTGQYPHSNGGWGNGMAIDAITKTLGQRITDATDGATQCGYVGKWHLDGGDYFGMGRCPEGYDPDYWYDMRCYLDELSPEDRLRSRDVASNQAEGGFPRELTFAHRCSSRAIDFIRRHRDESFCLVLSYDEPHGPSLCPEPFASMYRDYRFPPAANGGDDLRDKPEIQRLWAGDNLDRDMDNHACHAPDFFGCHSFVDDEIGRVLEVIDDNTPESLVIFTSDHGDMLGSHRLERSGKGPAMYQEITNIPWIVRWPGQTPEGAVSDALISHIDLTPTLLQHFGIPIPRLLQGIDQHGAFTDPAVSLRDEVFIEWGRYEMDHDGFLSFQPIRCVFDGRYKLAVNLMDTDELYDVQADPGELKNLIHDPPDRARRDRLHDVILDWMSDTRDPFRGDYWRRRPWRVDAPPASWAYTGMTRQREHTEYEPHQLDYDTGLDMTEAVRPK</sequence>
<accession>A0A518BWX8</accession>
<dbReference type="InterPro" id="IPR000917">
    <property type="entry name" value="Sulfatase_N"/>
</dbReference>
<dbReference type="SUPFAM" id="SSF53649">
    <property type="entry name" value="Alkaline phosphatase-like"/>
    <property type="match status" value="1"/>
</dbReference>
<organism evidence="6 7">
    <name type="scientific">Mucisphaera calidilacus</name>
    <dbReference type="NCBI Taxonomy" id="2527982"/>
    <lineage>
        <taxon>Bacteria</taxon>
        <taxon>Pseudomonadati</taxon>
        <taxon>Planctomycetota</taxon>
        <taxon>Phycisphaerae</taxon>
        <taxon>Phycisphaerales</taxon>
        <taxon>Phycisphaeraceae</taxon>
        <taxon>Mucisphaera</taxon>
    </lineage>
</organism>